<dbReference type="InterPro" id="IPR037523">
    <property type="entry name" value="VOC_core"/>
</dbReference>
<dbReference type="FunFam" id="3.10.180.10:FF:000013">
    <property type="entry name" value="4-hydroxyphenylpyruvate dioxygenase"/>
    <property type="match status" value="1"/>
</dbReference>
<dbReference type="InterPro" id="IPR005956">
    <property type="entry name" value="4OHPhenylPyrv_dOase"/>
</dbReference>
<dbReference type="GO" id="GO:0046872">
    <property type="term" value="F:metal ion binding"/>
    <property type="evidence" value="ECO:0007669"/>
    <property type="project" value="UniProtKB-KW"/>
</dbReference>
<comment type="cofactor">
    <cofactor evidence="1">
        <name>Fe cation</name>
        <dbReference type="ChEBI" id="CHEBI:24875"/>
    </cofactor>
</comment>
<feature type="region of interest" description="Disordered" evidence="10">
    <location>
        <begin position="469"/>
        <end position="507"/>
    </location>
</feature>
<organism evidence="13">
    <name type="scientific">Chromera velia CCMP2878</name>
    <dbReference type="NCBI Taxonomy" id="1169474"/>
    <lineage>
        <taxon>Eukaryota</taxon>
        <taxon>Sar</taxon>
        <taxon>Alveolata</taxon>
        <taxon>Colpodellida</taxon>
        <taxon>Chromeraceae</taxon>
        <taxon>Chromera</taxon>
    </lineage>
</organism>
<dbReference type="InterPro" id="IPR041736">
    <property type="entry name" value="4OHPhenylPyrv_dOase_N"/>
</dbReference>
<evidence type="ECO:0000256" key="6">
    <source>
        <dbReference type="ARBA" id="ARBA00022737"/>
    </source>
</evidence>
<dbReference type="CDD" id="cd08342">
    <property type="entry name" value="HPPD_N_like"/>
    <property type="match status" value="1"/>
</dbReference>
<feature type="chain" id="PRO_5005190867" description="4-hydroxyphenylpyruvate dioxygenase" evidence="11">
    <location>
        <begin position="23"/>
        <end position="526"/>
    </location>
</feature>
<protein>
    <recommendedName>
        <fullName evidence="4">4-hydroxyphenylpyruvate dioxygenase</fullName>
        <ecNumber evidence="4">1.13.11.27</ecNumber>
    </recommendedName>
</protein>
<proteinExistence type="inferred from homology"/>
<keyword evidence="9" id="KW-0585">Phenylalanine catabolism</keyword>
<dbReference type="Gene3D" id="3.10.180.10">
    <property type="entry name" value="2,3-Dihydroxybiphenyl 1,2-Dioxygenase, domain 1"/>
    <property type="match status" value="2"/>
</dbReference>
<dbReference type="GO" id="GO:0006559">
    <property type="term" value="P:L-phenylalanine catabolic process"/>
    <property type="evidence" value="ECO:0007669"/>
    <property type="project" value="UniProtKB-KW"/>
</dbReference>
<evidence type="ECO:0000313" key="13">
    <source>
        <dbReference type="EMBL" id="CEM32908.1"/>
    </source>
</evidence>
<evidence type="ECO:0000259" key="12">
    <source>
        <dbReference type="PROSITE" id="PS51819"/>
    </source>
</evidence>
<keyword evidence="7" id="KW-0828">Tyrosine catabolism</keyword>
<accession>A0A0G4GR19</accession>
<feature type="region of interest" description="Disordered" evidence="10">
    <location>
        <begin position="140"/>
        <end position="165"/>
    </location>
</feature>
<dbReference type="EMBL" id="CDMZ01001458">
    <property type="protein sequence ID" value="CEM32908.1"/>
    <property type="molecule type" value="Genomic_DNA"/>
</dbReference>
<keyword evidence="11" id="KW-0732">Signal</keyword>
<evidence type="ECO:0000256" key="5">
    <source>
        <dbReference type="ARBA" id="ARBA00022723"/>
    </source>
</evidence>
<comment type="pathway">
    <text evidence="2">Amino-acid degradation; L-phenylalanine degradation; acetoacetate and fumarate from L-phenylalanine: step 3/6.</text>
</comment>
<evidence type="ECO:0000256" key="9">
    <source>
        <dbReference type="ARBA" id="ARBA00023232"/>
    </source>
</evidence>
<feature type="domain" description="VOC" evidence="12">
    <location>
        <begin position="286"/>
        <end position="450"/>
    </location>
</feature>
<dbReference type="EC" id="1.13.11.27" evidence="4"/>
<dbReference type="PANTHER" id="PTHR11959:SF1">
    <property type="entry name" value="4-HYDROXYPHENYLPYRUVATE DIOXYGENASE"/>
    <property type="match status" value="1"/>
</dbReference>
<dbReference type="GO" id="GO:0003868">
    <property type="term" value="F:4-hydroxyphenylpyruvate dioxygenase activity"/>
    <property type="evidence" value="ECO:0007669"/>
    <property type="project" value="UniProtKB-EC"/>
</dbReference>
<evidence type="ECO:0000256" key="2">
    <source>
        <dbReference type="ARBA" id="ARBA00005162"/>
    </source>
</evidence>
<feature type="signal peptide" evidence="11">
    <location>
        <begin position="1"/>
        <end position="22"/>
    </location>
</feature>
<feature type="compositionally biased region" description="Low complexity" evidence="10">
    <location>
        <begin position="472"/>
        <end position="482"/>
    </location>
</feature>
<dbReference type="GO" id="GO:0006572">
    <property type="term" value="P:L-tyrosine catabolic process"/>
    <property type="evidence" value="ECO:0007669"/>
    <property type="project" value="UniProtKB-KW"/>
</dbReference>
<keyword evidence="8" id="KW-0408">Iron</keyword>
<sequence length="526" mass="57621">MLRTGGALLLLLLTRTVPPCSAFRLLPHHFRPTNLQPRRRPACLLKRQLMVAGEKEQETTHIPSSAFARQNPLSDRFDVKCFHHIEIVCADARSTARYLEKGLGLRSRAFKNSSAGKSDSVSYLLQSGTGLRVLVTAPLQPPEGSAVSSPGGALESREGRDGGSPGEVGLCEGAEFLSRHGTAIRAVGVEVGSAVDAYAKCVQGGGEGVLLPAWFDADSGERLNAETASEVGRRAICISEVRLYGDVSLRFVSRSPSLSPSEELRFPGFVLSGEGDGEDSDFLLRGFDHVVGNVWDMKETMGRLEEMTGFHEFAEFTSEDVGTVDSGLNSVVLASNNERVLLPINEPTFGTSRKSQIQTYLEFNGGPGVQHVAIQCEDIFESVRRIRKAGLVDLMKRPRAEYYADTRRRMLREKVVEEGLIDAETLECAEREGVLVDCDDQGVLLQIFTTPLFDRPTLFFEFIERRGCSLPSSASSSSSSASNKSERSGEEEEVEKQAGGCGGFGKGNFRELFRKVEEFERERGYS</sequence>
<dbReference type="PhylomeDB" id="A0A0G4GR19"/>
<evidence type="ECO:0000256" key="3">
    <source>
        <dbReference type="ARBA" id="ARBA00005877"/>
    </source>
</evidence>
<keyword evidence="5" id="KW-0479">Metal-binding</keyword>
<dbReference type="SUPFAM" id="SSF54593">
    <property type="entry name" value="Glyoxalase/Bleomycin resistance protein/Dihydroxybiphenyl dioxygenase"/>
    <property type="match status" value="1"/>
</dbReference>
<dbReference type="VEuPathDB" id="CryptoDB:Cvel_5077"/>
<reference evidence="13" key="1">
    <citation type="submission" date="2014-11" db="EMBL/GenBank/DDBJ databases">
        <authorList>
            <person name="Otto D Thomas"/>
            <person name="Naeem Raeece"/>
        </authorList>
    </citation>
    <scope>NUCLEOTIDE SEQUENCE</scope>
</reference>
<evidence type="ECO:0000256" key="10">
    <source>
        <dbReference type="SAM" id="MobiDB-lite"/>
    </source>
</evidence>
<dbReference type="AlphaFoldDB" id="A0A0G4GR19"/>
<evidence type="ECO:0000256" key="4">
    <source>
        <dbReference type="ARBA" id="ARBA00013222"/>
    </source>
</evidence>
<name>A0A0G4GR19_9ALVE</name>
<dbReference type="InterPro" id="IPR029068">
    <property type="entry name" value="Glyas_Bleomycin-R_OHBP_Dase"/>
</dbReference>
<dbReference type="CDD" id="cd07250">
    <property type="entry name" value="HPPD_C_like"/>
    <property type="match status" value="1"/>
</dbReference>
<dbReference type="InterPro" id="IPR041735">
    <property type="entry name" value="4OHPhenylPyrv_dOase_C"/>
</dbReference>
<keyword evidence="6" id="KW-0677">Repeat</keyword>
<evidence type="ECO:0000256" key="8">
    <source>
        <dbReference type="ARBA" id="ARBA00023004"/>
    </source>
</evidence>
<dbReference type="PROSITE" id="PS51819">
    <property type="entry name" value="VOC"/>
    <property type="match status" value="1"/>
</dbReference>
<evidence type="ECO:0000256" key="11">
    <source>
        <dbReference type="SAM" id="SignalP"/>
    </source>
</evidence>
<evidence type="ECO:0000256" key="7">
    <source>
        <dbReference type="ARBA" id="ARBA00022878"/>
    </source>
</evidence>
<dbReference type="PANTHER" id="PTHR11959">
    <property type="entry name" value="4-HYDROXYPHENYLPYRUVATE DIOXYGENASE"/>
    <property type="match status" value="1"/>
</dbReference>
<gene>
    <name evidence="13" type="ORF">Cvel_5077</name>
</gene>
<evidence type="ECO:0000256" key="1">
    <source>
        <dbReference type="ARBA" id="ARBA00001962"/>
    </source>
</evidence>
<comment type="similarity">
    <text evidence="3">Belongs to the 4HPPD family.</text>
</comment>